<evidence type="ECO:0000256" key="1">
    <source>
        <dbReference type="SAM" id="MobiDB-lite"/>
    </source>
</evidence>
<dbReference type="Proteomes" id="UP000515146">
    <property type="component" value="Unplaced"/>
</dbReference>
<evidence type="ECO:0000313" key="4">
    <source>
        <dbReference type="RefSeq" id="XP_027200694.1"/>
    </source>
</evidence>
<dbReference type="InParanoid" id="A0A6P6Y833"/>
<feature type="region of interest" description="Disordered" evidence="1">
    <location>
        <begin position="303"/>
        <end position="381"/>
    </location>
</feature>
<protein>
    <submittedName>
        <fullName evidence="4">Uncharacterized protein LOC113794758</fullName>
    </submittedName>
</protein>
<gene>
    <name evidence="4" type="primary">LOC113794758</name>
</gene>
<feature type="compositionally biased region" description="Polar residues" evidence="1">
    <location>
        <begin position="360"/>
        <end position="373"/>
    </location>
</feature>
<reference evidence="4" key="1">
    <citation type="submission" date="2025-08" db="UniProtKB">
        <authorList>
            <consortium name="RefSeq"/>
        </authorList>
    </citation>
    <scope>IDENTIFICATION</scope>
    <source>
        <strain evidence="4">Airmid</strain>
    </source>
</reference>
<sequence>MGRTKKRVLLITKDLHVYEAPVDSFDSNRNKTYLKYLPTPMKDKYPVLYDNPIFKSIKNDMNVGIMYDSDGDWICMTASNGKQGINYNIDKSKVHKGFVLSEGPETLIATNEPCKSYSIQRREANENDLSLTGLWLTAYKCKNGDRIINSDGIEKVTDFRIMCFENMGQNNVLLIEGKKCDNEAPIEWPFSSGFVSDGKFFIIGYTINYIFSENFFFQKGKKFALTIVNNKVFFKCGGIVPPDSKSYFYWIIAAIILLMGMVLLAIIISSVYVAHRSLANRKKTRSDLERSSKISLSKSSIKVTKATSPGSRTSLKGRSKKAASPGSRTSLKGRSSRPTSPMSKMSSKISLNRLKRSKSRLNSISRGGSTSKLASLIKHIS</sequence>
<dbReference type="RefSeq" id="XP_027200694.1">
    <property type="nucleotide sequence ID" value="XM_027344893.1"/>
</dbReference>
<evidence type="ECO:0000256" key="2">
    <source>
        <dbReference type="SAM" id="Phobius"/>
    </source>
</evidence>
<organism evidence="3 4">
    <name type="scientific">Dermatophagoides pteronyssinus</name>
    <name type="common">European house dust mite</name>
    <dbReference type="NCBI Taxonomy" id="6956"/>
    <lineage>
        <taxon>Eukaryota</taxon>
        <taxon>Metazoa</taxon>
        <taxon>Ecdysozoa</taxon>
        <taxon>Arthropoda</taxon>
        <taxon>Chelicerata</taxon>
        <taxon>Arachnida</taxon>
        <taxon>Acari</taxon>
        <taxon>Acariformes</taxon>
        <taxon>Sarcoptiformes</taxon>
        <taxon>Astigmata</taxon>
        <taxon>Psoroptidia</taxon>
        <taxon>Analgoidea</taxon>
        <taxon>Pyroglyphidae</taxon>
        <taxon>Dermatophagoidinae</taxon>
        <taxon>Dermatophagoides</taxon>
    </lineage>
</organism>
<keyword evidence="2" id="KW-0812">Transmembrane</keyword>
<name>A0A6P6Y833_DERPT</name>
<accession>A0A6P6Y833</accession>
<proteinExistence type="predicted"/>
<keyword evidence="3" id="KW-1185">Reference proteome</keyword>
<keyword evidence="2" id="KW-1133">Transmembrane helix</keyword>
<dbReference type="AlphaFoldDB" id="A0A6P6Y833"/>
<feature type="transmembrane region" description="Helical" evidence="2">
    <location>
        <begin position="247"/>
        <end position="274"/>
    </location>
</feature>
<keyword evidence="2" id="KW-0472">Membrane</keyword>
<feature type="compositionally biased region" description="Polar residues" evidence="1">
    <location>
        <begin position="326"/>
        <end position="350"/>
    </location>
</feature>
<dbReference type="KEGG" id="dpte:113794758"/>
<feature type="compositionally biased region" description="Polar residues" evidence="1">
    <location>
        <begin position="305"/>
        <end position="314"/>
    </location>
</feature>
<evidence type="ECO:0000313" key="3">
    <source>
        <dbReference type="Proteomes" id="UP000515146"/>
    </source>
</evidence>